<dbReference type="GO" id="GO:0070475">
    <property type="term" value="P:rRNA base methylation"/>
    <property type="evidence" value="ECO:0007669"/>
    <property type="project" value="TreeGrafter"/>
</dbReference>
<dbReference type="PROSITE" id="PS50926">
    <property type="entry name" value="TRAM"/>
    <property type="match status" value="1"/>
</dbReference>
<sequence>MSYKRVRNSSKRSSNVLVELHQRVTVTIKRLGINGEGIGYFHRKLIFIPGALVGELVQADVTEIKPKYLRGTLIQIDKTSPFRVQPRDSYAGEVGGFELEDLAYPKQLEFKRDLVKQSLRRYHPRAYDHYDVRDTIGMDDPYEYRNKAQFQVRTQADGKVIAGLYKEGTHEVVDMETCSVQYPLTMKVMRALVEMIQELNIPTFVESNHSGILKTLVVRAALNTNDVQVVFITNTPKLVKKHQLLEMIADRLPEVTSVMQNINPGDSPLIWGEKTVHLAGNDSITEKIDGLSFELSPRAFLQLNSIMTPKLYHLAGEALNLDSDDRLIDAYSGVGTIGLTLANQVAEVRGMDTVQEAITDANHNAKINHIDNAQYYFGSAEDLMPQWMAEGWRPTALVVDPPRVGLDQHLIDAILTCKPAKFVYVSCNPSTLAQNLVQLTKSYNVDYLQPIDMMPQTPHVEVVVKFTLKS</sequence>
<dbReference type="RefSeq" id="WP_010022938.1">
    <property type="nucleotide sequence ID" value="NZ_AZDS01000004.1"/>
</dbReference>
<dbReference type="Gene3D" id="3.40.50.150">
    <property type="entry name" value="Vaccinia Virus protein VP39"/>
    <property type="match status" value="1"/>
</dbReference>
<dbReference type="InterPro" id="IPR029063">
    <property type="entry name" value="SAM-dependent_MTases_sf"/>
</dbReference>
<feature type="active site" evidence="5">
    <location>
        <position position="427"/>
    </location>
</feature>
<evidence type="ECO:0000256" key="3">
    <source>
        <dbReference type="ARBA" id="ARBA00022691"/>
    </source>
</evidence>
<dbReference type="NCBIfam" id="TIGR00479">
    <property type="entry name" value="rumA"/>
    <property type="match status" value="1"/>
</dbReference>
<comment type="similarity">
    <text evidence="4">Belongs to the class I-like SAM-binding methyltransferase superfamily. RNA M5U methyltransferase family.</text>
</comment>
<dbReference type="SUPFAM" id="SSF50249">
    <property type="entry name" value="Nucleic acid-binding proteins"/>
    <property type="match status" value="1"/>
</dbReference>
<dbReference type="EMBL" id="CP045562">
    <property type="protein sequence ID" value="QFX93126.1"/>
    <property type="molecule type" value="Genomic_DNA"/>
</dbReference>
<gene>
    <name evidence="7" type="primary">rlmD</name>
    <name evidence="7" type="ORF">LF543_06080</name>
</gene>
<evidence type="ECO:0000259" key="6">
    <source>
        <dbReference type="PROSITE" id="PS50926"/>
    </source>
</evidence>
<proteinExistence type="inferred from homology"/>
<dbReference type="Pfam" id="PF01938">
    <property type="entry name" value="TRAM"/>
    <property type="match status" value="1"/>
</dbReference>
<evidence type="ECO:0000256" key="4">
    <source>
        <dbReference type="PROSITE-ProRule" id="PRU01024"/>
    </source>
</evidence>
<name>A0AAE6P103_9LACO</name>
<dbReference type="GO" id="GO:0070041">
    <property type="term" value="F:rRNA (uridine-C5-)-methyltransferase activity"/>
    <property type="evidence" value="ECO:0007669"/>
    <property type="project" value="TreeGrafter"/>
</dbReference>
<accession>A0AAE6P103</accession>
<dbReference type="Gene3D" id="2.40.50.1070">
    <property type="match status" value="1"/>
</dbReference>
<dbReference type="SUPFAM" id="SSF53335">
    <property type="entry name" value="S-adenosyl-L-methionine-dependent methyltransferases"/>
    <property type="match status" value="1"/>
</dbReference>
<dbReference type="Pfam" id="PF05958">
    <property type="entry name" value="tRNA_U5-meth_tr"/>
    <property type="match status" value="1"/>
</dbReference>
<dbReference type="InterPro" id="IPR002792">
    <property type="entry name" value="TRAM_dom"/>
</dbReference>
<dbReference type="InterPro" id="IPR010280">
    <property type="entry name" value="U5_MeTrfase_fam"/>
</dbReference>
<protein>
    <submittedName>
        <fullName evidence="7">23S rRNA (Uracil(1939)-C(5))-methyltransferase RlmD</fullName>
        <ecNumber evidence="7">2.1.1.190</ecNumber>
    </submittedName>
</protein>
<feature type="binding site" evidence="4">
    <location>
        <position position="400"/>
    </location>
    <ligand>
        <name>S-adenosyl-L-methionine</name>
        <dbReference type="ChEBI" id="CHEBI:59789"/>
    </ligand>
</feature>
<dbReference type="Proteomes" id="UP000327194">
    <property type="component" value="Chromosome"/>
</dbReference>
<keyword evidence="1 4" id="KW-0489">Methyltransferase</keyword>
<dbReference type="PROSITE" id="PS51687">
    <property type="entry name" value="SAM_MT_RNA_M5U"/>
    <property type="match status" value="1"/>
</dbReference>
<dbReference type="PROSITE" id="PS01230">
    <property type="entry name" value="TRMA_1"/>
    <property type="match status" value="1"/>
</dbReference>
<dbReference type="AlphaFoldDB" id="A0AAE6P103"/>
<dbReference type="KEGG" id="lfv:LF543_06080"/>
<evidence type="ECO:0000256" key="1">
    <source>
        <dbReference type="ARBA" id="ARBA00022603"/>
    </source>
</evidence>
<keyword evidence="3 4" id="KW-0949">S-adenosyl-L-methionine</keyword>
<dbReference type="Gene3D" id="2.40.50.140">
    <property type="entry name" value="Nucleic acid-binding proteins"/>
    <property type="match status" value="1"/>
</dbReference>
<organism evidence="7 8">
    <name type="scientific">Fructilactobacillus fructivorans</name>
    <dbReference type="NCBI Taxonomy" id="1614"/>
    <lineage>
        <taxon>Bacteria</taxon>
        <taxon>Bacillati</taxon>
        <taxon>Bacillota</taxon>
        <taxon>Bacilli</taxon>
        <taxon>Lactobacillales</taxon>
        <taxon>Lactobacillaceae</taxon>
        <taxon>Fructilactobacillus</taxon>
    </lineage>
</organism>
<feature type="active site" description="Nucleophile" evidence="4">
    <location>
        <position position="427"/>
    </location>
</feature>
<feature type="binding site" evidence="4">
    <location>
        <position position="352"/>
    </location>
    <ligand>
        <name>S-adenosyl-L-methionine</name>
        <dbReference type="ChEBI" id="CHEBI:59789"/>
    </ligand>
</feature>
<evidence type="ECO:0000256" key="5">
    <source>
        <dbReference type="PROSITE-ProRule" id="PRU10015"/>
    </source>
</evidence>
<dbReference type="FunFam" id="3.40.50.150:FF:000009">
    <property type="entry name" value="23S rRNA (Uracil(1939)-C(5))-methyltransferase RlmD"/>
    <property type="match status" value="1"/>
</dbReference>
<reference evidence="7 8" key="1">
    <citation type="submission" date="2019-10" db="EMBL/GenBank/DDBJ databases">
        <title>Genome sequencing of Lactobacillus fructivorans.</title>
        <authorList>
            <person name="Kim K."/>
        </authorList>
    </citation>
    <scope>NUCLEOTIDE SEQUENCE [LARGE SCALE GENOMIC DNA]</scope>
    <source>
        <strain evidence="7 8">LF543</strain>
    </source>
</reference>
<dbReference type="InterPro" id="IPR030390">
    <property type="entry name" value="MeTrfase_TrmA_AS"/>
</dbReference>
<evidence type="ECO:0000313" key="8">
    <source>
        <dbReference type="Proteomes" id="UP000327194"/>
    </source>
</evidence>
<dbReference type="FunFam" id="2.40.50.1070:FF:000003">
    <property type="entry name" value="23S rRNA (Uracil-5-)-methyltransferase RumA"/>
    <property type="match status" value="1"/>
</dbReference>
<evidence type="ECO:0000313" key="7">
    <source>
        <dbReference type="EMBL" id="QFX93126.1"/>
    </source>
</evidence>
<keyword evidence="2 4" id="KW-0808">Transferase</keyword>
<dbReference type="PANTHER" id="PTHR11061">
    <property type="entry name" value="RNA M5U METHYLTRANSFERASE"/>
    <property type="match status" value="1"/>
</dbReference>
<evidence type="ECO:0000256" key="2">
    <source>
        <dbReference type="ARBA" id="ARBA00022679"/>
    </source>
</evidence>
<dbReference type="PANTHER" id="PTHR11061:SF45">
    <property type="match status" value="1"/>
</dbReference>
<dbReference type="InterPro" id="IPR012340">
    <property type="entry name" value="NA-bd_OB-fold"/>
</dbReference>
<feature type="binding site" evidence="4">
    <location>
        <position position="302"/>
    </location>
    <ligand>
        <name>S-adenosyl-L-methionine</name>
        <dbReference type="ChEBI" id="CHEBI:59789"/>
    </ligand>
</feature>
<dbReference type="EC" id="2.1.1.190" evidence="7"/>
<feature type="domain" description="TRAM" evidence="6">
    <location>
        <begin position="17"/>
        <end position="75"/>
    </location>
</feature>
<feature type="binding site" evidence="4">
    <location>
        <position position="331"/>
    </location>
    <ligand>
        <name>S-adenosyl-L-methionine</name>
        <dbReference type="ChEBI" id="CHEBI:59789"/>
    </ligand>
</feature>